<evidence type="ECO:0000256" key="1">
    <source>
        <dbReference type="SAM" id="MobiDB-lite"/>
    </source>
</evidence>
<gene>
    <name evidence="2" type="ORF">TR155779</name>
</gene>
<dbReference type="EMBL" id="GEEE01004412">
    <property type="protein sequence ID" value="JAP58813.1"/>
    <property type="molecule type" value="Transcribed_RNA"/>
</dbReference>
<accession>A0A0X3Q3K7</accession>
<organism evidence="2">
    <name type="scientific">Schistocephalus solidus</name>
    <name type="common">Tapeworm</name>
    <dbReference type="NCBI Taxonomy" id="70667"/>
    <lineage>
        <taxon>Eukaryota</taxon>
        <taxon>Metazoa</taxon>
        <taxon>Spiralia</taxon>
        <taxon>Lophotrochozoa</taxon>
        <taxon>Platyhelminthes</taxon>
        <taxon>Cestoda</taxon>
        <taxon>Eucestoda</taxon>
        <taxon>Diphyllobothriidea</taxon>
        <taxon>Diphyllobothriidae</taxon>
        <taxon>Schistocephalus</taxon>
    </lineage>
</organism>
<feature type="compositionally biased region" description="Acidic residues" evidence="1">
    <location>
        <begin position="269"/>
        <end position="278"/>
    </location>
</feature>
<protein>
    <submittedName>
        <fullName evidence="2">Uncharacterized protein</fullName>
    </submittedName>
</protein>
<feature type="region of interest" description="Disordered" evidence="1">
    <location>
        <begin position="257"/>
        <end position="288"/>
    </location>
</feature>
<dbReference type="AlphaFoldDB" id="A0A0X3Q3K7"/>
<name>A0A0X3Q3K7_SCHSO</name>
<feature type="region of interest" description="Disordered" evidence="1">
    <location>
        <begin position="1"/>
        <end position="23"/>
    </location>
</feature>
<evidence type="ECO:0000313" key="2">
    <source>
        <dbReference type="EMBL" id="JAP58813.1"/>
    </source>
</evidence>
<sequence length="718" mass="82112">MAAATAPTMVKLTSEAEVTEPEQSAVGSSAFPIPVSSLDFTFSLDTELRLVWDAEILTNPFANPPTRTLTHGHAPTLAQDIPEVEVEPSSFLNPLAHLALDETPGLNQEIQSLILENKMKQQRPTFSRPSTCSRATISRLNSRKRFLHTIPNKYLPIPPLTRSAYFYTYGRCPMCAGQYQDLKKIPGREKAAKKYHDWRTLQTVQNYTKDGPLDHLPGKVHRQLSDGRAQMCLKKIHEHIKYINELREFWSSDPTLQMNASCTRGGAEKEEEEEEEETQPPNKPKRCQDFYTEDAESIATFASAKEEAQDLTGRTVSKSTGSNQYLKLNSNKFTPRCMLKPEVEDVRHMYSGMVILSAKIKDFDLHVPLISLDTEEMRELYTVTILRDNSLKRIFNFKNIARLPEELQYLRVLKRSNEPDLSQVKMKDADADNDAQFRVAMADTSTCILSSIASHFYEADFLVLGLFTSWFSRARYDPRLMKLQATEEFTKLFQLLGEELFYRGSDPSACTRLELLYVLATASTETKLRHQMWTNVRFWLEPLLSNLIAERSSSRQECCYTLAYLFSSNKLVEDMRHNLTLDIPFDVTAAVVRAIETCPSSFMHYFCLLGYMIEGCPNISILRCITEKGPTSKNLIFRQRWPLLIYYAFRFWKMDYLQVDPLYPKHTAMELEAARKDPISRRAAKMALCAISIRTRSPVPSVTCWFSAPSVVAEQDLT</sequence>
<reference evidence="2" key="1">
    <citation type="submission" date="2016-01" db="EMBL/GenBank/DDBJ databases">
        <title>Reference transcriptome for the parasite Schistocephalus solidus: insights into the molecular evolution of parasitism.</title>
        <authorList>
            <person name="Hebert F.O."/>
            <person name="Grambauer S."/>
            <person name="Barber I."/>
            <person name="Landry C.R."/>
            <person name="Aubin-Horth N."/>
        </authorList>
    </citation>
    <scope>NUCLEOTIDE SEQUENCE</scope>
</reference>
<proteinExistence type="predicted"/>